<evidence type="ECO:0000259" key="2">
    <source>
        <dbReference type="PROSITE" id="PS51736"/>
    </source>
</evidence>
<dbReference type="PANTHER" id="PTHR30461:SF23">
    <property type="entry name" value="DNA RECOMBINASE-RELATED"/>
    <property type="match status" value="1"/>
</dbReference>
<sequence length="195" mass="21578">MKRVAIYGRVSTAGQSTDAQIQECRAYAEQCGYQVVGEYCDTISGTTGKNDRPQLSRLLQDAFARKFDTVLVYSVDRLGRSLKHCLEILELLRSHRTDFISIRQQIDTGSPIGELIFGIFACLASYERTQILERTALGRERARARGVKFGRPSKMNSSVAEAVRLLREKGAGIKEIAKSLQIGVGSVYKALKTAA</sequence>
<dbReference type="InterPro" id="IPR009057">
    <property type="entry name" value="Homeodomain-like_sf"/>
</dbReference>
<dbReference type="Proteomes" id="UP000593737">
    <property type="component" value="Chromosome"/>
</dbReference>
<dbReference type="CDD" id="cd03768">
    <property type="entry name" value="SR_ResInv"/>
    <property type="match status" value="1"/>
</dbReference>
<dbReference type="PANTHER" id="PTHR30461">
    <property type="entry name" value="DNA-INVERTASE FROM LAMBDOID PROPHAGE"/>
    <property type="match status" value="1"/>
</dbReference>
<reference evidence="3 4" key="1">
    <citation type="journal article" date="2020" name="ISME J.">
        <title>Enrichment and physiological characterization of a novel comammox Nitrospira indicates ammonium inhibition of complete nitrification.</title>
        <authorList>
            <person name="Sakoula D."/>
            <person name="Koch H."/>
            <person name="Frank J."/>
            <person name="Jetten M.S.M."/>
            <person name="van Kessel M.A.H.J."/>
            <person name="Lucker S."/>
        </authorList>
    </citation>
    <scope>NUCLEOTIDE SEQUENCE [LARGE SCALE GENOMIC DNA]</scope>
    <source>
        <strain evidence="3">Comreactor17</strain>
    </source>
</reference>
<dbReference type="InterPro" id="IPR006120">
    <property type="entry name" value="Resolvase_HTH_dom"/>
</dbReference>
<dbReference type="SUPFAM" id="SSF53041">
    <property type="entry name" value="Resolvase-like"/>
    <property type="match status" value="1"/>
</dbReference>
<dbReference type="EMBL" id="CP047423">
    <property type="protein sequence ID" value="QPD02810.1"/>
    <property type="molecule type" value="Genomic_DNA"/>
</dbReference>
<evidence type="ECO:0000313" key="3">
    <source>
        <dbReference type="EMBL" id="QPD02810.1"/>
    </source>
</evidence>
<proteinExistence type="inferred from homology"/>
<dbReference type="PROSITE" id="PS51736">
    <property type="entry name" value="RECOMBINASES_3"/>
    <property type="match status" value="1"/>
</dbReference>
<dbReference type="Gene3D" id="3.40.50.1390">
    <property type="entry name" value="Resolvase, N-terminal catalytic domain"/>
    <property type="match status" value="1"/>
</dbReference>
<dbReference type="GO" id="GO:0000150">
    <property type="term" value="F:DNA strand exchange activity"/>
    <property type="evidence" value="ECO:0007669"/>
    <property type="project" value="InterPro"/>
</dbReference>
<evidence type="ECO:0000313" key="4">
    <source>
        <dbReference type="Proteomes" id="UP000593737"/>
    </source>
</evidence>
<dbReference type="InterPro" id="IPR036162">
    <property type="entry name" value="Resolvase-like_N_sf"/>
</dbReference>
<dbReference type="Gene3D" id="1.10.10.60">
    <property type="entry name" value="Homeodomain-like"/>
    <property type="match status" value="1"/>
</dbReference>
<comment type="similarity">
    <text evidence="1">Belongs to the site-specific recombinase resolvase family.</text>
</comment>
<dbReference type="KEGG" id="nkf:Nkreftii_000584"/>
<dbReference type="InterPro" id="IPR050639">
    <property type="entry name" value="SSR_resolvase"/>
</dbReference>
<evidence type="ECO:0000256" key="1">
    <source>
        <dbReference type="ARBA" id="ARBA00009913"/>
    </source>
</evidence>
<feature type="domain" description="Resolvase/invertase-type recombinase catalytic" evidence="2">
    <location>
        <begin position="3"/>
        <end position="146"/>
    </location>
</feature>
<dbReference type="SMART" id="SM00857">
    <property type="entry name" value="Resolvase"/>
    <property type="match status" value="1"/>
</dbReference>
<gene>
    <name evidence="3" type="ORF">Nkreftii_000584</name>
</gene>
<protein>
    <recommendedName>
        <fullName evidence="2">Resolvase/invertase-type recombinase catalytic domain-containing protein</fullName>
    </recommendedName>
</protein>
<dbReference type="Pfam" id="PF00239">
    <property type="entry name" value="Resolvase"/>
    <property type="match status" value="1"/>
</dbReference>
<dbReference type="GO" id="GO:0003677">
    <property type="term" value="F:DNA binding"/>
    <property type="evidence" value="ECO:0007669"/>
    <property type="project" value="InterPro"/>
</dbReference>
<dbReference type="AlphaFoldDB" id="A0A7S8FBE2"/>
<dbReference type="InterPro" id="IPR006119">
    <property type="entry name" value="Resolv_N"/>
</dbReference>
<organism evidence="3 4">
    <name type="scientific">Candidatus Nitrospira kreftii</name>
    <dbReference type="NCBI Taxonomy" id="2652173"/>
    <lineage>
        <taxon>Bacteria</taxon>
        <taxon>Pseudomonadati</taxon>
        <taxon>Nitrospirota</taxon>
        <taxon>Nitrospiria</taxon>
        <taxon>Nitrospirales</taxon>
        <taxon>Nitrospiraceae</taxon>
        <taxon>Nitrospira</taxon>
    </lineage>
</organism>
<dbReference type="Pfam" id="PF02796">
    <property type="entry name" value="HTH_7"/>
    <property type="match status" value="1"/>
</dbReference>
<name>A0A7S8FBE2_9BACT</name>
<dbReference type="SUPFAM" id="SSF46689">
    <property type="entry name" value="Homeodomain-like"/>
    <property type="match status" value="1"/>
</dbReference>
<accession>A0A7S8FBE2</accession>